<keyword evidence="1" id="KW-0472">Membrane</keyword>
<evidence type="ECO:0000313" key="3">
    <source>
        <dbReference type="Proteomes" id="UP000267223"/>
    </source>
</evidence>
<name>A0A3M9NAJ0_9BACT</name>
<comment type="caution">
    <text evidence="2">The sequence shown here is derived from an EMBL/GenBank/DDBJ whole genome shotgun (WGS) entry which is preliminary data.</text>
</comment>
<keyword evidence="3" id="KW-1185">Reference proteome</keyword>
<gene>
    <name evidence="2" type="ORF">EFY79_14060</name>
</gene>
<keyword evidence="1" id="KW-1133">Transmembrane helix</keyword>
<protein>
    <submittedName>
        <fullName evidence="2">Uncharacterized protein</fullName>
    </submittedName>
</protein>
<accession>A0A3M9NAJ0</accession>
<dbReference type="Proteomes" id="UP000267223">
    <property type="component" value="Unassembled WGS sequence"/>
</dbReference>
<evidence type="ECO:0000256" key="1">
    <source>
        <dbReference type="SAM" id="Phobius"/>
    </source>
</evidence>
<proteinExistence type="predicted"/>
<feature type="transmembrane region" description="Helical" evidence="1">
    <location>
        <begin position="12"/>
        <end position="32"/>
    </location>
</feature>
<dbReference type="AlphaFoldDB" id="A0A3M9NAJ0"/>
<evidence type="ECO:0000313" key="2">
    <source>
        <dbReference type="EMBL" id="RNI34809.1"/>
    </source>
</evidence>
<reference evidence="2 3" key="1">
    <citation type="submission" date="2018-11" db="EMBL/GenBank/DDBJ databases">
        <title>Draft genome sequence of Ferruginibacter sp. BO-59.</title>
        <authorList>
            <person name="Im W.T."/>
        </authorList>
    </citation>
    <scope>NUCLEOTIDE SEQUENCE [LARGE SCALE GENOMIC DNA]</scope>
    <source>
        <strain evidence="2 3">BO-59</strain>
    </source>
</reference>
<dbReference type="EMBL" id="RJJR01000012">
    <property type="protein sequence ID" value="RNI34809.1"/>
    <property type="molecule type" value="Genomic_DNA"/>
</dbReference>
<dbReference type="RefSeq" id="WP_123121365.1">
    <property type="nucleotide sequence ID" value="NZ_RJJR01000012.1"/>
</dbReference>
<sequence length="182" mass="21561">MFCKFDLCEFYNVVFGGLLIGVITSFIFVWLTKKIEYYNFKRKYKHLQSSNKNFDWVAYSMKKSNGRIREDYPNGAKMHIIVKHGKIYLKLRQSDERLWTGELIIQQDNFGIVGLKYTDMHEYGRRECVIGKFVENGILFDFLFLTPLNGRIYYIDKQDDSKSIVHYNYDTEILIRQGGSAQ</sequence>
<keyword evidence="1" id="KW-0812">Transmembrane</keyword>
<organism evidence="2 3">
    <name type="scientific">Hanamia caeni</name>
    <dbReference type="NCBI Taxonomy" id="2294116"/>
    <lineage>
        <taxon>Bacteria</taxon>
        <taxon>Pseudomonadati</taxon>
        <taxon>Bacteroidota</taxon>
        <taxon>Chitinophagia</taxon>
        <taxon>Chitinophagales</taxon>
        <taxon>Chitinophagaceae</taxon>
        <taxon>Hanamia</taxon>
    </lineage>
</organism>